<dbReference type="EMBL" id="JBIACJ010000012">
    <property type="protein sequence ID" value="MFE8698245.1"/>
    <property type="molecule type" value="Genomic_DNA"/>
</dbReference>
<dbReference type="RefSeq" id="WP_389222456.1">
    <property type="nucleotide sequence ID" value="NZ_JBIACJ010000012.1"/>
</dbReference>
<dbReference type="Proteomes" id="UP001601058">
    <property type="component" value="Unassembled WGS sequence"/>
</dbReference>
<comment type="caution">
    <text evidence="1">The sequence shown here is derived from an EMBL/GenBank/DDBJ whole genome shotgun (WGS) entry which is preliminary data.</text>
</comment>
<proteinExistence type="predicted"/>
<gene>
    <name evidence="1" type="ORF">ACFYKT_18135</name>
</gene>
<evidence type="ECO:0000313" key="1">
    <source>
        <dbReference type="EMBL" id="MFE8698245.1"/>
    </source>
</evidence>
<name>A0ABW6K251_9BACI</name>
<sequence>MYIDSLKKQAILLKKFTNFELQLKEEGIEQFAKMAHLLSREYLEHHMTSKEINQFIS</sequence>
<accession>A0ABW6K251</accession>
<reference evidence="1 2" key="1">
    <citation type="submission" date="2024-08" db="EMBL/GenBank/DDBJ databases">
        <title>Two novel Cytobacillus novel species.</title>
        <authorList>
            <person name="Liu G."/>
        </authorList>
    </citation>
    <scope>NUCLEOTIDE SEQUENCE [LARGE SCALE GENOMIC DNA]</scope>
    <source>
        <strain evidence="1 2">FJAT-53684</strain>
    </source>
</reference>
<organism evidence="1 2">
    <name type="scientific">Cytobacillus mangrovibacter</name>
    <dbReference type="NCBI Taxonomy" id="3299024"/>
    <lineage>
        <taxon>Bacteria</taxon>
        <taxon>Bacillati</taxon>
        <taxon>Bacillota</taxon>
        <taxon>Bacilli</taxon>
        <taxon>Bacillales</taxon>
        <taxon>Bacillaceae</taxon>
        <taxon>Cytobacillus</taxon>
    </lineage>
</organism>
<protein>
    <submittedName>
        <fullName evidence="1">Uncharacterized protein</fullName>
    </submittedName>
</protein>
<evidence type="ECO:0000313" key="2">
    <source>
        <dbReference type="Proteomes" id="UP001601058"/>
    </source>
</evidence>
<keyword evidence="2" id="KW-1185">Reference proteome</keyword>